<dbReference type="AlphaFoldDB" id="A0AAW2T768"/>
<organism evidence="2">
    <name type="scientific">Sesamum radiatum</name>
    <name type="common">Black benniseed</name>
    <dbReference type="NCBI Taxonomy" id="300843"/>
    <lineage>
        <taxon>Eukaryota</taxon>
        <taxon>Viridiplantae</taxon>
        <taxon>Streptophyta</taxon>
        <taxon>Embryophyta</taxon>
        <taxon>Tracheophyta</taxon>
        <taxon>Spermatophyta</taxon>
        <taxon>Magnoliopsida</taxon>
        <taxon>eudicotyledons</taxon>
        <taxon>Gunneridae</taxon>
        <taxon>Pentapetalae</taxon>
        <taxon>asterids</taxon>
        <taxon>lamiids</taxon>
        <taxon>Lamiales</taxon>
        <taxon>Pedaliaceae</taxon>
        <taxon>Sesamum</taxon>
    </lineage>
</organism>
<protein>
    <submittedName>
        <fullName evidence="2">DExH-box ATP-dependent RNA helicase DExH6</fullName>
    </submittedName>
</protein>
<feature type="compositionally biased region" description="Polar residues" evidence="1">
    <location>
        <begin position="157"/>
        <end position="197"/>
    </location>
</feature>
<name>A0AAW2T768_SESRA</name>
<dbReference type="GO" id="GO:0004386">
    <property type="term" value="F:helicase activity"/>
    <property type="evidence" value="ECO:0007669"/>
    <property type="project" value="UniProtKB-KW"/>
</dbReference>
<keyword evidence="2" id="KW-0547">Nucleotide-binding</keyword>
<keyword evidence="2" id="KW-0378">Hydrolase</keyword>
<evidence type="ECO:0000313" key="2">
    <source>
        <dbReference type="EMBL" id="KAL0400215.1"/>
    </source>
</evidence>
<accession>A0AAW2T768</accession>
<keyword evidence="2" id="KW-0067">ATP-binding</keyword>
<sequence length="206" mass="22549">MSSPENIVKVFVDRWLPFESTALDVAQIYCLRERLSAAIFFKVTNPQRVLPKHIAASLHAIACILSYDGMSGIPLPSEPVDSLATMVSAANISQQAAKGNKMVVDQPSRNYLKSLIRHRLQVLALEQQRDRAPPTNVITHPNNTSHHRRQAPVPTVGMSQDQKPASQNATVNASQNATVTAHGSPMHETSTPNGNFSKRQRGNGLK</sequence>
<reference evidence="2" key="2">
    <citation type="journal article" date="2024" name="Plant">
        <title>Genomic evolution and insights into agronomic trait innovations of Sesamum species.</title>
        <authorList>
            <person name="Miao H."/>
            <person name="Wang L."/>
            <person name="Qu L."/>
            <person name="Liu H."/>
            <person name="Sun Y."/>
            <person name="Le M."/>
            <person name="Wang Q."/>
            <person name="Wei S."/>
            <person name="Zheng Y."/>
            <person name="Lin W."/>
            <person name="Duan Y."/>
            <person name="Cao H."/>
            <person name="Xiong S."/>
            <person name="Wang X."/>
            <person name="Wei L."/>
            <person name="Li C."/>
            <person name="Ma Q."/>
            <person name="Ju M."/>
            <person name="Zhao R."/>
            <person name="Li G."/>
            <person name="Mu C."/>
            <person name="Tian Q."/>
            <person name="Mei H."/>
            <person name="Zhang T."/>
            <person name="Gao T."/>
            <person name="Zhang H."/>
        </authorList>
    </citation>
    <scope>NUCLEOTIDE SEQUENCE</scope>
    <source>
        <strain evidence="2">G02</strain>
    </source>
</reference>
<evidence type="ECO:0000256" key="1">
    <source>
        <dbReference type="SAM" id="MobiDB-lite"/>
    </source>
</evidence>
<keyword evidence="2" id="KW-0347">Helicase</keyword>
<comment type="caution">
    <text evidence="2">The sequence shown here is derived from an EMBL/GenBank/DDBJ whole genome shotgun (WGS) entry which is preliminary data.</text>
</comment>
<proteinExistence type="predicted"/>
<dbReference type="EMBL" id="JACGWJ010000009">
    <property type="protein sequence ID" value="KAL0400215.1"/>
    <property type="molecule type" value="Genomic_DNA"/>
</dbReference>
<reference evidence="2" key="1">
    <citation type="submission" date="2020-06" db="EMBL/GenBank/DDBJ databases">
        <authorList>
            <person name="Li T."/>
            <person name="Hu X."/>
            <person name="Zhang T."/>
            <person name="Song X."/>
            <person name="Zhang H."/>
            <person name="Dai N."/>
            <person name="Sheng W."/>
            <person name="Hou X."/>
            <person name="Wei L."/>
        </authorList>
    </citation>
    <scope>NUCLEOTIDE SEQUENCE</scope>
    <source>
        <strain evidence="2">G02</strain>
        <tissue evidence="2">Leaf</tissue>
    </source>
</reference>
<feature type="region of interest" description="Disordered" evidence="1">
    <location>
        <begin position="133"/>
        <end position="206"/>
    </location>
</feature>
<gene>
    <name evidence="2" type="ORF">Sradi_2364800</name>
</gene>